<feature type="transmembrane region" description="Helical" evidence="1">
    <location>
        <begin position="20"/>
        <end position="44"/>
    </location>
</feature>
<dbReference type="InterPro" id="IPR004697">
    <property type="entry name" value="AbgT"/>
</dbReference>
<comment type="caution">
    <text evidence="2">The sequence shown here is derived from an EMBL/GenBank/DDBJ whole genome shotgun (WGS) entry which is preliminary data.</text>
</comment>
<feature type="transmembrane region" description="Helical" evidence="1">
    <location>
        <begin position="203"/>
        <end position="221"/>
    </location>
</feature>
<evidence type="ECO:0000256" key="1">
    <source>
        <dbReference type="SAM" id="Phobius"/>
    </source>
</evidence>
<feature type="transmembrane region" description="Helical" evidence="1">
    <location>
        <begin position="157"/>
        <end position="183"/>
    </location>
</feature>
<dbReference type="PANTHER" id="PTHR30282">
    <property type="entry name" value="P-AMINOBENZOYL GLUTAMATE TRANSPORTER"/>
    <property type="match status" value="1"/>
</dbReference>
<feature type="transmembrane region" description="Helical" evidence="1">
    <location>
        <begin position="113"/>
        <end position="145"/>
    </location>
</feature>
<feature type="transmembrane region" description="Helical" evidence="1">
    <location>
        <begin position="375"/>
        <end position="395"/>
    </location>
</feature>
<feature type="transmembrane region" description="Helical" evidence="1">
    <location>
        <begin position="65"/>
        <end position="93"/>
    </location>
</feature>
<feature type="transmembrane region" description="Helical" evidence="1">
    <location>
        <begin position="402"/>
        <end position="427"/>
    </location>
</feature>
<dbReference type="GO" id="GO:0015558">
    <property type="term" value="F:secondary active p-aminobenzoyl-glutamate transmembrane transporter activity"/>
    <property type="evidence" value="ECO:0007669"/>
    <property type="project" value="InterPro"/>
</dbReference>
<feature type="transmembrane region" description="Helical" evidence="1">
    <location>
        <begin position="296"/>
        <end position="315"/>
    </location>
</feature>
<dbReference type="GO" id="GO:1902604">
    <property type="term" value="P:p-aminobenzoyl-glutamate transmembrane transport"/>
    <property type="evidence" value="ECO:0007669"/>
    <property type="project" value="InterPro"/>
</dbReference>
<keyword evidence="1" id="KW-0812">Transmembrane</keyword>
<feature type="transmembrane region" description="Helical" evidence="1">
    <location>
        <begin position="336"/>
        <end position="355"/>
    </location>
</feature>
<keyword evidence="3" id="KW-1185">Reference proteome</keyword>
<accession>A0A1E2V782</accession>
<evidence type="ECO:0000313" key="3">
    <source>
        <dbReference type="Proteomes" id="UP000094291"/>
    </source>
</evidence>
<dbReference type="STRING" id="197479.BFW38_03285"/>
<feature type="transmembrane region" description="Helical" evidence="1">
    <location>
        <begin position="259"/>
        <end position="276"/>
    </location>
</feature>
<name>A0A1E2V782_9GAMM</name>
<reference evidence="2 3" key="1">
    <citation type="submission" date="2016-08" db="EMBL/GenBank/DDBJ databases">
        <authorList>
            <person name="Seilhamer J.J."/>
        </authorList>
    </citation>
    <scope>NUCLEOTIDE SEQUENCE [LARGE SCALE GENOMIC DNA]</scope>
    <source>
        <strain evidence="2 3">PH27A</strain>
    </source>
</reference>
<protein>
    <submittedName>
        <fullName evidence="2">p-aminobenzoyl-glutamate transporter</fullName>
    </submittedName>
</protein>
<dbReference type="Proteomes" id="UP000094291">
    <property type="component" value="Unassembled WGS sequence"/>
</dbReference>
<dbReference type="Pfam" id="PF03806">
    <property type="entry name" value="ABG_transport"/>
    <property type="match status" value="1"/>
</dbReference>
<dbReference type="RefSeq" id="WP_068997107.1">
    <property type="nucleotide sequence ID" value="NZ_MDTQ01000001.1"/>
</dbReference>
<sequence>MNSLLSTIERVGNKLPHPFILFIILSGVIIVVSALLASAGITAVNPKTGAEVAVRSLVSGPGLEFMLTSVVSNFVNFPPLGLILVVMFGIGLADRMGLLSTLMQVSVAKAPPALLTFCVFMAGICGSIASDANYLILIPLAAMIYHSVGRHPLAGAAAAYAAAGAGFDASLFITVGDALFSGISTEAARLVDPNAYVSPIDNYYFVACSVFVLALVGTLVVDKFVEPRLQRLLPLTDSPIDMPAPHTLSADEKRGLKRVGLATLLYIGLIFLAVLPEASPLRNADGGLIPSPFLKSLVPLMFIYFVLIGTTYGVTLGKIKSSQDIPHKMGEAARDLAPTLVLFFAIAQFIAYFKWSELGQFIAIEGSNVLQSTGFTGLPLVVAFIILTAIMNVFMTSGSAQWALMAPVFVPMLMMVGFEPAFVQAMFRIGDSSTNIISPMSPYFSVALVYMQRYQPNLGLGSLMATMLPLSIAFLVAWTAFLMIWLMLGLDIGPGIGMMAQ</sequence>
<dbReference type="AlphaFoldDB" id="A0A1E2V782"/>
<keyword evidence="1" id="KW-0472">Membrane</keyword>
<dbReference type="PANTHER" id="PTHR30282:SF0">
    <property type="entry name" value="P-AMINOBENZOYL-GLUTAMATE TRANSPORT PROTEIN"/>
    <property type="match status" value="1"/>
</dbReference>
<evidence type="ECO:0000313" key="2">
    <source>
        <dbReference type="EMBL" id="ODC02712.1"/>
    </source>
</evidence>
<dbReference type="EMBL" id="MDTQ01000001">
    <property type="protein sequence ID" value="ODC02712.1"/>
    <property type="molecule type" value="Genomic_DNA"/>
</dbReference>
<dbReference type="OrthoDB" id="3314392at2"/>
<feature type="transmembrane region" description="Helical" evidence="1">
    <location>
        <begin position="463"/>
        <end position="488"/>
    </location>
</feature>
<proteinExistence type="predicted"/>
<gene>
    <name evidence="2" type="ORF">BFW38_03285</name>
</gene>
<organism evidence="2 3">
    <name type="scientific">Terasakiispira papahanaumokuakeensis</name>
    <dbReference type="NCBI Taxonomy" id="197479"/>
    <lineage>
        <taxon>Bacteria</taxon>
        <taxon>Pseudomonadati</taxon>
        <taxon>Pseudomonadota</taxon>
        <taxon>Gammaproteobacteria</taxon>
        <taxon>Oceanospirillales</taxon>
        <taxon>Terasakiispira</taxon>
    </lineage>
</organism>
<keyword evidence="1" id="KW-1133">Transmembrane helix</keyword>